<dbReference type="RefSeq" id="WP_181473499.1">
    <property type="nucleotide sequence ID" value="NZ_JACEFG010000003.1"/>
</dbReference>
<reference evidence="1 2" key="1">
    <citation type="journal article" date="2004" name="Extremophiles">
        <title>Halobacillus locisalis sp. nov., a halophilic bacterium isolated from a marine solar saltern of the Yellow Sea in Korea.</title>
        <authorList>
            <person name="Yoon J.H."/>
            <person name="Kang K.H."/>
            <person name="Oh T.K."/>
            <person name="Park Y.H."/>
        </authorList>
    </citation>
    <scope>NUCLEOTIDE SEQUENCE [LARGE SCALE GENOMIC DNA]</scope>
    <source>
        <strain evidence="1 2">KCTC 3788</strain>
    </source>
</reference>
<proteinExistence type="predicted"/>
<comment type="caution">
    <text evidence="1">The sequence shown here is derived from an EMBL/GenBank/DDBJ whole genome shotgun (WGS) entry which is preliminary data.</text>
</comment>
<accession>A0A838CX41</accession>
<protein>
    <submittedName>
        <fullName evidence="1">YuzF family protein</fullName>
    </submittedName>
</protein>
<evidence type="ECO:0000313" key="1">
    <source>
        <dbReference type="EMBL" id="MBA2176481.1"/>
    </source>
</evidence>
<organism evidence="1 2">
    <name type="scientific">Halobacillus locisalis</name>
    <dbReference type="NCBI Taxonomy" id="220753"/>
    <lineage>
        <taxon>Bacteria</taxon>
        <taxon>Bacillati</taxon>
        <taxon>Bacillota</taxon>
        <taxon>Bacilli</taxon>
        <taxon>Bacillales</taxon>
        <taxon>Bacillaceae</taxon>
        <taxon>Halobacillus</taxon>
    </lineage>
</organism>
<dbReference type="AlphaFoldDB" id="A0A838CX41"/>
<gene>
    <name evidence="1" type="ORF">H0266_16400</name>
</gene>
<evidence type="ECO:0000313" key="2">
    <source>
        <dbReference type="Proteomes" id="UP000571017"/>
    </source>
</evidence>
<dbReference type="EMBL" id="JACEFG010000003">
    <property type="protein sequence ID" value="MBA2176481.1"/>
    <property type="molecule type" value="Genomic_DNA"/>
</dbReference>
<dbReference type="Pfam" id="PF10842">
    <property type="entry name" value="DUF2642"/>
    <property type="match status" value="1"/>
</dbReference>
<name>A0A838CX41_9BACI</name>
<dbReference type="Proteomes" id="UP000571017">
    <property type="component" value="Unassembled WGS sequence"/>
</dbReference>
<dbReference type="InterPro" id="IPR020139">
    <property type="entry name" value="DUF2642"/>
</dbReference>
<keyword evidence="2" id="KW-1185">Reference proteome</keyword>
<sequence length="75" mass="8440">MNSHSQNVSMNSAIDPYVYQTLLSIQGTSIVVQTTQGSVRGLLKNVMPDHVVVEVSETPFFVRTQQIVWVHPDQR</sequence>